<sequence length="228" mass="24602">MSRPPPRVVAPEALTEAASQWLTQALRQALAGGGRCSLALSGGRTTGAICHLLAKQALPWERVDFYFVDERCVPPEHAESNFLLVEENLLRPLSIPSGQVRRMEGEREDRDAAARDYAAVLPPVLDVVLLGMGEDGHTASLFPGNSALEERERKVLAVVGPKPPPWRLTLTLPVLTAARRVLFVVAGAGKQDAVRRVFAGEALPAARVTNAEWLLDRAAAGNFSEDNG</sequence>
<dbReference type="GO" id="GO:0017057">
    <property type="term" value="F:6-phosphogluconolactonase activity"/>
    <property type="evidence" value="ECO:0007669"/>
    <property type="project" value="UniProtKB-UniRule"/>
</dbReference>
<dbReference type="PANTHER" id="PTHR11054:SF0">
    <property type="entry name" value="6-PHOSPHOGLUCONOLACTONASE"/>
    <property type="match status" value="1"/>
</dbReference>
<dbReference type="Proteomes" id="UP000182719">
    <property type="component" value="Unassembled WGS sequence"/>
</dbReference>
<evidence type="ECO:0000313" key="10">
    <source>
        <dbReference type="Proteomes" id="UP000182719"/>
    </source>
</evidence>
<dbReference type="NCBIfam" id="TIGR01198">
    <property type="entry name" value="pgl"/>
    <property type="match status" value="1"/>
</dbReference>
<comment type="pathway">
    <text evidence="3 7">Carbohydrate degradation; pentose phosphate pathway; D-ribulose 5-phosphate from D-glucose 6-phosphate (oxidative stage): step 2/3.</text>
</comment>
<dbReference type="PANTHER" id="PTHR11054">
    <property type="entry name" value="6-PHOSPHOGLUCONOLACTONASE"/>
    <property type="match status" value="1"/>
</dbReference>
<dbReference type="InterPro" id="IPR005900">
    <property type="entry name" value="6-phosphogluconolactonase_DevB"/>
</dbReference>
<evidence type="ECO:0000256" key="7">
    <source>
        <dbReference type="RuleBase" id="RU365095"/>
    </source>
</evidence>
<dbReference type="GO" id="GO:0006098">
    <property type="term" value="P:pentose-phosphate shunt"/>
    <property type="evidence" value="ECO:0007669"/>
    <property type="project" value="UniProtKB-UniPathway"/>
</dbReference>
<evidence type="ECO:0000256" key="1">
    <source>
        <dbReference type="ARBA" id="ARBA00000832"/>
    </source>
</evidence>
<evidence type="ECO:0000259" key="8">
    <source>
        <dbReference type="Pfam" id="PF01182"/>
    </source>
</evidence>
<feature type="domain" description="Glucosamine/galactosamine-6-phosphate isomerase" evidence="8">
    <location>
        <begin position="11"/>
        <end position="210"/>
    </location>
</feature>
<keyword evidence="7" id="KW-0378">Hydrolase</keyword>
<evidence type="ECO:0000256" key="6">
    <source>
        <dbReference type="ARBA" id="ARBA00020337"/>
    </source>
</evidence>
<gene>
    <name evidence="7" type="primary">pgl</name>
    <name evidence="9" type="ORF">SAMN05444354_12314</name>
</gene>
<organism evidence="9 10">
    <name type="scientific">Stigmatella aurantiaca</name>
    <dbReference type="NCBI Taxonomy" id="41"/>
    <lineage>
        <taxon>Bacteria</taxon>
        <taxon>Pseudomonadati</taxon>
        <taxon>Myxococcota</taxon>
        <taxon>Myxococcia</taxon>
        <taxon>Myxococcales</taxon>
        <taxon>Cystobacterineae</taxon>
        <taxon>Archangiaceae</taxon>
        <taxon>Stigmatella</taxon>
    </lineage>
</organism>
<evidence type="ECO:0000256" key="3">
    <source>
        <dbReference type="ARBA" id="ARBA00004961"/>
    </source>
</evidence>
<dbReference type="InterPro" id="IPR037171">
    <property type="entry name" value="NagB/RpiA_transferase-like"/>
</dbReference>
<dbReference type="EMBL" id="FOAP01000023">
    <property type="protein sequence ID" value="SEM78505.1"/>
    <property type="molecule type" value="Genomic_DNA"/>
</dbReference>
<evidence type="ECO:0000256" key="4">
    <source>
        <dbReference type="ARBA" id="ARBA00010662"/>
    </source>
</evidence>
<dbReference type="EC" id="3.1.1.31" evidence="5 7"/>
<protein>
    <recommendedName>
        <fullName evidence="6 7">6-phosphogluconolactonase</fullName>
        <shortName evidence="7">6PGL</shortName>
        <ecNumber evidence="5 7">3.1.1.31</ecNumber>
    </recommendedName>
</protein>
<evidence type="ECO:0000256" key="5">
    <source>
        <dbReference type="ARBA" id="ARBA00013198"/>
    </source>
</evidence>
<evidence type="ECO:0000313" key="9">
    <source>
        <dbReference type="EMBL" id="SEM78505.1"/>
    </source>
</evidence>
<dbReference type="OrthoDB" id="9810967at2"/>
<dbReference type="SUPFAM" id="SSF100950">
    <property type="entry name" value="NagB/RpiA/CoA transferase-like"/>
    <property type="match status" value="1"/>
</dbReference>
<comment type="catalytic activity">
    <reaction evidence="1 7">
        <text>6-phospho-D-glucono-1,5-lactone + H2O = 6-phospho-D-gluconate + H(+)</text>
        <dbReference type="Rhea" id="RHEA:12556"/>
        <dbReference type="ChEBI" id="CHEBI:15377"/>
        <dbReference type="ChEBI" id="CHEBI:15378"/>
        <dbReference type="ChEBI" id="CHEBI:57955"/>
        <dbReference type="ChEBI" id="CHEBI:58759"/>
        <dbReference type="EC" id="3.1.1.31"/>
    </reaction>
</comment>
<evidence type="ECO:0000256" key="2">
    <source>
        <dbReference type="ARBA" id="ARBA00002681"/>
    </source>
</evidence>
<dbReference type="Gene3D" id="3.40.50.1360">
    <property type="match status" value="1"/>
</dbReference>
<dbReference type="GO" id="GO:0005975">
    <property type="term" value="P:carbohydrate metabolic process"/>
    <property type="evidence" value="ECO:0007669"/>
    <property type="project" value="UniProtKB-UniRule"/>
</dbReference>
<reference evidence="10" key="1">
    <citation type="submission" date="2016-10" db="EMBL/GenBank/DDBJ databases">
        <authorList>
            <person name="Varghese N."/>
            <person name="Submissions S."/>
        </authorList>
    </citation>
    <scope>NUCLEOTIDE SEQUENCE [LARGE SCALE GENOMIC DNA]</scope>
    <source>
        <strain evidence="10">DSM 17044</strain>
    </source>
</reference>
<dbReference type="Pfam" id="PF01182">
    <property type="entry name" value="Glucosamine_iso"/>
    <property type="match status" value="1"/>
</dbReference>
<comment type="similarity">
    <text evidence="4 7">Belongs to the glucosamine/galactosamine-6-phosphate isomerase family. 6-phosphogluconolactonase subfamily.</text>
</comment>
<comment type="function">
    <text evidence="2 7">Hydrolysis of 6-phosphogluconolactone to 6-phosphogluconate.</text>
</comment>
<dbReference type="CDD" id="cd01400">
    <property type="entry name" value="6PGL"/>
    <property type="match status" value="1"/>
</dbReference>
<dbReference type="RefSeq" id="WP_075010177.1">
    <property type="nucleotide sequence ID" value="NZ_FOAP01000023.1"/>
</dbReference>
<dbReference type="InterPro" id="IPR006148">
    <property type="entry name" value="Glc/Gal-6P_isomerase"/>
</dbReference>
<dbReference type="UniPathway" id="UPA00115">
    <property type="reaction ID" value="UER00409"/>
</dbReference>
<accession>A0A1H8B6C7</accession>
<dbReference type="AlphaFoldDB" id="A0A1H8B6C7"/>
<keyword evidence="10" id="KW-1185">Reference proteome</keyword>
<dbReference type="InterPro" id="IPR039104">
    <property type="entry name" value="6PGL"/>
</dbReference>
<proteinExistence type="inferred from homology"/>
<name>A0A1H8B6C7_STIAU</name>